<dbReference type="Pfam" id="PF01827">
    <property type="entry name" value="FTH"/>
    <property type="match status" value="1"/>
</dbReference>
<dbReference type="KEGG" id="crq:GCK72_021028"/>
<dbReference type="EMBL" id="WUAV01000005">
    <property type="protein sequence ID" value="KAF1754465.1"/>
    <property type="molecule type" value="Genomic_DNA"/>
</dbReference>
<evidence type="ECO:0000313" key="3">
    <source>
        <dbReference type="Proteomes" id="UP000483820"/>
    </source>
</evidence>
<dbReference type="InterPro" id="IPR040161">
    <property type="entry name" value="FB224"/>
</dbReference>
<organism evidence="2 3">
    <name type="scientific">Caenorhabditis remanei</name>
    <name type="common">Caenorhabditis vulgaris</name>
    <dbReference type="NCBI Taxonomy" id="31234"/>
    <lineage>
        <taxon>Eukaryota</taxon>
        <taxon>Metazoa</taxon>
        <taxon>Ecdysozoa</taxon>
        <taxon>Nematoda</taxon>
        <taxon>Chromadorea</taxon>
        <taxon>Rhabditida</taxon>
        <taxon>Rhabditina</taxon>
        <taxon>Rhabditomorpha</taxon>
        <taxon>Rhabditoidea</taxon>
        <taxon>Rhabditidae</taxon>
        <taxon>Peloderinae</taxon>
        <taxon>Caenorhabditis</taxon>
    </lineage>
</organism>
<dbReference type="InterPro" id="IPR002900">
    <property type="entry name" value="DUF38/FTH_CAE_spp"/>
</dbReference>
<dbReference type="AlphaFoldDB" id="A0A6A5GIR8"/>
<dbReference type="PANTHER" id="PTHR23015">
    <property type="entry name" value="UNCHARACTERIZED C.ELEGANS PROTEIN"/>
    <property type="match status" value="1"/>
</dbReference>
<comment type="caution">
    <text evidence="2">The sequence shown here is derived from an EMBL/GenBank/DDBJ whole genome shotgun (WGS) entry which is preliminary data.</text>
</comment>
<evidence type="ECO:0000313" key="2">
    <source>
        <dbReference type="EMBL" id="KAF1754465.1"/>
    </source>
</evidence>
<accession>A0A6A5GIR8</accession>
<dbReference type="SMART" id="SM00256">
    <property type="entry name" value="FBOX"/>
    <property type="match status" value="1"/>
</dbReference>
<dbReference type="Pfam" id="PF00646">
    <property type="entry name" value="F-box"/>
    <property type="match status" value="1"/>
</dbReference>
<feature type="domain" description="F-box" evidence="1">
    <location>
        <begin position="35"/>
        <end position="82"/>
    </location>
</feature>
<dbReference type="GO" id="GO:0045087">
    <property type="term" value="P:innate immune response"/>
    <property type="evidence" value="ECO:0007669"/>
    <property type="project" value="TreeGrafter"/>
</dbReference>
<dbReference type="PROSITE" id="PS50181">
    <property type="entry name" value="FBOX"/>
    <property type="match status" value="1"/>
</dbReference>
<gene>
    <name evidence="2" type="ORF">GCK72_021028</name>
</gene>
<dbReference type="CDD" id="cd22150">
    <property type="entry name" value="F-box_CeFBXA-like"/>
    <property type="match status" value="1"/>
</dbReference>
<dbReference type="CTD" id="9814999"/>
<dbReference type="InterPro" id="IPR001810">
    <property type="entry name" value="F-box_dom"/>
</dbReference>
<proteinExistence type="predicted"/>
<dbReference type="RefSeq" id="XP_053582870.1">
    <property type="nucleotide sequence ID" value="XM_053733957.1"/>
</dbReference>
<protein>
    <recommendedName>
        <fullName evidence="1">F-box domain-containing protein</fullName>
    </recommendedName>
</protein>
<evidence type="ECO:0000259" key="1">
    <source>
        <dbReference type="PROSITE" id="PS50181"/>
    </source>
</evidence>
<dbReference type="GeneID" id="9814999"/>
<reference evidence="2 3" key="1">
    <citation type="submission" date="2019-12" db="EMBL/GenBank/DDBJ databases">
        <title>Chromosome-level assembly of the Caenorhabditis remanei genome.</title>
        <authorList>
            <person name="Teterina A.A."/>
            <person name="Willis J.H."/>
            <person name="Phillips P.C."/>
        </authorList>
    </citation>
    <scope>NUCLEOTIDE SEQUENCE [LARGE SCALE GENOMIC DNA]</scope>
    <source>
        <strain evidence="2 3">PX506</strain>
        <tissue evidence="2">Whole organism</tissue>
    </source>
</reference>
<sequence length="354" mass="41638">MGYEAIKFKEFEFWYYRFSRGEFDLDYDVGSIISNLELSNLHNDAIEKIIEKCDLKEQLTLRKVSKDLRSLVDKQKIAYKSIHIHLMDSHIFCVYNDKKVVYASENWDENKQHGGFDNKKSFTIRGEDYVEIALNDLSIALNNPKLRLDKLIVSYYYNDRMRLFRLNSLLQHLNHQIHVKELSVQANVPEDIHKNLLSILPCLKPKELVNIGVFVEDPDDWVPEQALKCVKEIANLEQWKQAEELTLDLFNLFPLEFVMNFKRFDIFTSGLDEDFLMNLRDLFSMSTNFQSCTVGTYGILSSCTEYLESVCERMKSGDPSVVLYHCKIPENSSKIFEFKVDYNEYQIDIEKKNF</sequence>
<dbReference type="PANTHER" id="PTHR23015:SF4">
    <property type="entry name" value="DUF38 DOMAIN-CONTAINING PROTEIN-RELATED"/>
    <property type="match status" value="1"/>
</dbReference>
<name>A0A6A5GIR8_CAERE</name>
<dbReference type="Proteomes" id="UP000483820">
    <property type="component" value="Chromosome V"/>
</dbReference>